<organism evidence="3 4">
    <name type="scientific">Stieleria bergensis</name>
    <dbReference type="NCBI Taxonomy" id="2528025"/>
    <lineage>
        <taxon>Bacteria</taxon>
        <taxon>Pseudomonadati</taxon>
        <taxon>Planctomycetota</taxon>
        <taxon>Planctomycetia</taxon>
        <taxon>Pirellulales</taxon>
        <taxon>Pirellulaceae</taxon>
        <taxon>Stieleria</taxon>
    </lineage>
</organism>
<dbReference type="RefSeq" id="WP_145276915.1">
    <property type="nucleotide sequence ID" value="NZ_CP036272.1"/>
</dbReference>
<evidence type="ECO:0000256" key="1">
    <source>
        <dbReference type="SAM" id="SignalP"/>
    </source>
</evidence>
<evidence type="ECO:0000313" key="4">
    <source>
        <dbReference type="Proteomes" id="UP000315003"/>
    </source>
</evidence>
<accession>A0A517T1M7</accession>
<dbReference type="EMBL" id="CP036272">
    <property type="protein sequence ID" value="QDT62263.1"/>
    <property type="molecule type" value="Genomic_DNA"/>
</dbReference>
<dbReference type="Gene3D" id="2.60.120.560">
    <property type="entry name" value="Exo-inulinase, domain 1"/>
    <property type="match status" value="1"/>
</dbReference>
<dbReference type="Pfam" id="PF06439">
    <property type="entry name" value="3keto-disac_hyd"/>
    <property type="match status" value="1"/>
</dbReference>
<gene>
    <name evidence="3" type="ORF">SV7mr_48100</name>
</gene>
<dbReference type="OrthoDB" id="53343at2"/>
<protein>
    <recommendedName>
        <fullName evidence="2">3-keto-alpha-glucoside-1,2-lyase/3-keto-2-hydroxy-glucal hydratase domain-containing protein</fullName>
    </recommendedName>
</protein>
<keyword evidence="4" id="KW-1185">Reference proteome</keyword>
<reference evidence="3 4" key="1">
    <citation type="submission" date="2019-02" db="EMBL/GenBank/DDBJ databases">
        <title>Deep-cultivation of Planctomycetes and their phenomic and genomic characterization uncovers novel biology.</title>
        <authorList>
            <person name="Wiegand S."/>
            <person name="Jogler M."/>
            <person name="Boedeker C."/>
            <person name="Pinto D."/>
            <person name="Vollmers J."/>
            <person name="Rivas-Marin E."/>
            <person name="Kohn T."/>
            <person name="Peeters S.H."/>
            <person name="Heuer A."/>
            <person name="Rast P."/>
            <person name="Oberbeckmann S."/>
            <person name="Bunk B."/>
            <person name="Jeske O."/>
            <person name="Meyerdierks A."/>
            <person name="Storesund J.E."/>
            <person name="Kallscheuer N."/>
            <person name="Luecker S."/>
            <person name="Lage O.M."/>
            <person name="Pohl T."/>
            <person name="Merkel B.J."/>
            <person name="Hornburger P."/>
            <person name="Mueller R.-W."/>
            <person name="Bruemmer F."/>
            <person name="Labrenz M."/>
            <person name="Spormann A.M."/>
            <person name="Op den Camp H."/>
            <person name="Overmann J."/>
            <person name="Amann R."/>
            <person name="Jetten M.S.M."/>
            <person name="Mascher T."/>
            <person name="Medema M.H."/>
            <person name="Devos D.P."/>
            <person name="Kaster A.-K."/>
            <person name="Ovreas L."/>
            <person name="Rohde M."/>
            <person name="Galperin M.Y."/>
            <person name="Jogler C."/>
        </authorList>
    </citation>
    <scope>NUCLEOTIDE SEQUENCE [LARGE SCALE GENOMIC DNA]</scope>
    <source>
        <strain evidence="3 4">SV_7m_r</strain>
    </source>
</reference>
<evidence type="ECO:0000313" key="3">
    <source>
        <dbReference type="EMBL" id="QDT62263.1"/>
    </source>
</evidence>
<dbReference type="GO" id="GO:0016787">
    <property type="term" value="F:hydrolase activity"/>
    <property type="evidence" value="ECO:0007669"/>
    <property type="project" value="InterPro"/>
</dbReference>
<name>A0A517T1M7_9BACT</name>
<sequence length="220" mass="24019" precursor="true">MKLSFTHLLKQSVACALFVGLATISSAEDDLQDAPDLLSAGKLTKHFNTAGNWSLTDDAVAFLQPRAGETDWTRYDCYLWTKHQYRDFDFQFEYKHNKGGNSGLYFNVTDPDQAVGSVIEVQIIDSAGKKKLGAHGTAGGILPGVDPSANAAKPAGQWNTLRTKSEKGQVTVWLNGQIVNQVALESSKLASKPKQGYIGIQDHGIPFWVRNIKVVGEPVK</sequence>
<feature type="chain" id="PRO_5022092753" description="3-keto-alpha-glucoside-1,2-lyase/3-keto-2-hydroxy-glucal hydratase domain-containing protein" evidence="1">
    <location>
        <begin position="28"/>
        <end position="220"/>
    </location>
</feature>
<dbReference type="InterPro" id="IPR010496">
    <property type="entry name" value="AL/BT2_dom"/>
</dbReference>
<dbReference type="Proteomes" id="UP000315003">
    <property type="component" value="Chromosome"/>
</dbReference>
<feature type="domain" description="3-keto-alpha-glucoside-1,2-lyase/3-keto-2-hydroxy-glucal hydratase" evidence="2">
    <location>
        <begin position="49"/>
        <end position="214"/>
    </location>
</feature>
<keyword evidence="1" id="KW-0732">Signal</keyword>
<dbReference type="AlphaFoldDB" id="A0A517T1M7"/>
<feature type="signal peptide" evidence="1">
    <location>
        <begin position="1"/>
        <end position="27"/>
    </location>
</feature>
<evidence type="ECO:0000259" key="2">
    <source>
        <dbReference type="Pfam" id="PF06439"/>
    </source>
</evidence>
<proteinExistence type="predicted"/>